<dbReference type="CDD" id="cd03801">
    <property type="entry name" value="GT4_PimA-like"/>
    <property type="match status" value="1"/>
</dbReference>
<organism evidence="3 4">
    <name type="scientific">Bacillus gobiensis</name>
    <dbReference type="NCBI Taxonomy" id="1441095"/>
    <lineage>
        <taxon>Bacteria</taxon>
        <taxon>Bacillati</taxon>
        <taxon>Bacillota</taxon>
        <taxon>Bacilli</taxon>
        <taxon>Bacillales</taxon>
        <taxon>Bacillaceae</taxon>
        <taxon>Bacillus</taxon>
    </lineage>
</organism>
<dbReference type="STRING" id="1441095.AM592_14510"/>
<evidence type="ECO:0000313" key="4">
    <source>
        <dbReference type="Proteomes" id="UP000067625"/>
    </source>
</evidence>
<sequence>MRVFMEPKENPGNSYNHLLSNSLEQKGADVIALNKKTIIKVSKGDIVHFHWPSHLYSGNSPISTAIKSVTFMGILSYFKLKRAKIVWTMHNVWPHNVKKTRFQKWYRSLVCSFMNKIIIMNQGLSGEISRQFNVDTGKIDVIKHGHYIGEYPSKQIDVRKQLNIKETDFVYGFIGAISPYKGVEDLIEQFQKIEGDHLKLLICGKVSKSFNKEIFDSINDDRIILKLEFIPDDELHDYLNALDAMVLPYKVITNSGSAILALSHHVPLVIPNVETLKEYIPEGCAAYFDKGDSAGLRDAMRDITKLDKQEYEKERAKQIKELSWENIAEQTIQAYESTFPLVAREKEGKTVKS</sequence>
<keyword evidence="1" id="KW-0808">Transferase</keyword>
<dbReference type="PANTHER" id="PTHR46401">
    <property type="entry name" value="GLYCOSYLTRANSFERASE WBBK-RELATED"/>
    <property type="match status" value="1"/>
</dbReference>
<gene>
    <name evidence="3" type="ORF">AM592_14510</name>
</gene>
<dbReference type="SUPFAM" id="SSF53756">
    <property type="entry name" value="UDP-Glycosyltransferase/glycogen phosphorylase"/>
    <property type="match status" value="1"/>
</dbReference>
<dbReference type="InterPro" id="IPR001296">
    <property type="entry name" value="Glyco_trans_1"/>
</dbReference>
<dbReference type="Pfam" id="PF00534">
    <property type="entry name" value="Glycos_transf_1"/>
    <property type="match status" value="1"/>
</dbReference>
<protein>
    <recommendedName>
        <fullName evidence="2">Glycosyl transferase family 1 domain-containing protein</fullName>
    </recommendedName>
</protein>
<accession>A0A0M4GAQ4</accession>
<dbReference type="Gene3D" id="3.40.50.2000">
    <property type="entry name" value="Glycogen Phosphorylase B"/>
    <property type="match status" value="2"/>
</dbReference>
<keyword evidence="4" id="KW-1185">Reference proteome</keyword>
<dbReference type="EMBL" id="CP012600">
    <property type="protein sequence ID" value="ALC82653.1"/>
    <property type="molecule type" value="Genomic_DNA"/>
</dbReference>
<proteinExistence type="predicted"/>
<evidence type="ECO:0000259" key="2">
    <source>
        <dbReference type="Pfam" id="PF00534"/>
    </source>
</evidence>
<name>A0A0M4GAQ4_9BACI</name>
<dbReference type="GO" id="GO:0009103">
    <property type="term" value="P:lipopolysaccharide biosynthetic process"/>
    <property type="evidence" value="ECO:0007669"/>
    <property type="project" value="TreeGrafter"/>
</dbReference>
<reference evidence="4" key="1">
    <citation type="submission" date="2015-08" db="EMBL/GenBank/DDBJ databases">
        <title>Genome sequencing project for genomic taxonomy and phylogenomics of Bacillus-like bacteria.</title>
        <authorList>
            <person name="Liu B."/>
            <person name="Wang J."/>
            <person name="Zhu Y."/>
            <person name="Liu G."/>
            <person name="Chen Q."/>
            <person name="Chen Z."/>
            <person name="Lan J."/>
            <person name="Che J."/>
            <person name="Ge C."/>
            <person name="Shi H."/>
            <person name="Pan Z."/>
            <person name="Liu X."/>
        </authorList>
    </citation>
    <scope>NUCLEOTIDE SEQUENCE [LARGE SCALE GENOMIC DNA]</scope>
    <source>
        <strain evidence="4">FJAT-4402</strain>
    </source>
</reference>
<dbReference type="PATRIC" id="fig|1441095.3.peg.3202"/>
<evidence type="ECO:0000256" key="1">
    <source>
        <dbReference type="ARBA" id="ARBA00022679"/>
    </source>
</evidence>
<dbReference type="RefSeq" id="WP_053604461.1">
    <property type="nucleotide sequence ID" value="NZ_CP012600.1"/>
</dbReference>
<dbReference type="PANTHER" id="PTHR46401:SF2">
    <property type="entry name" value="GLYCOSYLTRANSFERASE WBBK-RELATED"/>
    <property type="match status" value="1"/>
</dbReference>
<dbReference type="AlphaFoldDB" id="A0A0M4GAQ4"/>
<dbReference type="OrthoDB" id="9790710at2"/>
<evidence type="ECO:0000313" key="3">
    <source>
        <dbReference type="EMBL" id="ALC82653.1"/>
    </source>
</evidence>
<reference evidence="3 4" key="2">
    <citation type="journal article" date="2016" name="Int. J. Syst. Evol. Microbiol.">
        <title>Bacillus gobiensis sp. nov., isolated from a soil sample.</title>
        <authorList>
            <person name="Liu B."/>
            <person name="Liu G.H."/>
            <person name="Cetin S."/>
            <person name="Schumann P."/>
            <person name="Pan Z.Z."/>
            <person name="Chen Q.Q."/>
        </authorList>
    </citation>
    <scope>NUCLEOTIDE SEQUENCE [LARGE SCALE GENOMIC DNA]</scope>
    <source>
        <strain evidence="3 4">FJAT-4402</strain>
    </source>
</reference>
<feature type="domain" description="Glycosyl transferase family 1" evidence="2">
    <location>
        <begin position="157"/>
        <end position="310"/>
    </location>
</feature>
<dbReference type="Proteomes" id="UP000067625">
    <property type="component" value="Chromosome"/>
</dbReference>
<dbReference type="GO" id="GO:0016757">
    <property type="term" value="F:glycosyltransferase activity"/>
    <property type="evidence" value="ECO:0007669"/>
    <property type="project" value="InterPro"/>
</dbReference>